<dbReference type="Pfam" id="PF00005">
    <property type="entry name" value="ABC_tran"/>
    <property type="match status" value="1"/>
</dbReference>
<keyword evidence="2" id="KW-0813">Transport</keyword>
<keyword evidence="7 8" id="KW-0472">Membrane</keyword>
<name>A0A9X2ACG9_9BACL</name>
<dbReference type="CDD" id="cd03254">
    <property type="entry name" value="ABCC_Glucan_exporter_like"/>
    <property type="match status" value="1"/>
</dbReference>
<sequence>MMDIDDVQVMPIEGSILMRMLRYVKPHTKILIVAFFVLILATGANVLGPILIKVFIDNYLVLHRFPYVPLLLLGATYLGLNIATALFNFTQLLLFQKVALLIISQLRIDVFNKVQQLGLSYFDRTPSGMLVSRITNDTESIKDMYVSVMSTFVQNIVLLIGIYISMFFLNRQLALFCVVLAPIIVAIMALYRHFSSRIFHLARHRLSLLNAKLSESLQGMYVVQAMSQENRLRAEFEKINHAYRSARIRNIKFNSLLLRPLIDSLYLLALILVLGFFGLHSFVARVNLGVLYAFISYLDQFFEPVNQMMFRLNSFQQAMVSSHRVFHLLDEDELAPVKEGDQLPSITEGEICFEDVSFSYDGKTDVLKHISFSAKPGQTIALVGHTGSGKSSTANLLMRFYPVVRGRITVDGVDLRQFSDEELRKKIGLVLQDPFVFVGDITSNIRLGNTDITDEKVRQAAQFVQADTFIEKLANKYEEPLGERGATLSSGQRQLLAFARTMARDPKILVLDEATASVDTETEEAIQDALLRMRQGRTTIAIAHRLSTIQDADLILVLHNGEVVERGTHQELLVHQGLYHKMYLLQQGGRAVPENYMGA</sequence>
<dbReference type="AlphaFoldDB" id="A0A9X2ACG9"/>
<dbReference type="InterPro" id="IPR011527">
    <property type="entry name" value="ABC1_TM_dom"/>
</dbReference>
<evidence type="ECO:0000256" key="1">
    <source>
        <dbReference type="ARBA" id="ARBA00004651"/>
    </source>
</evidence>
<feature type="transmembrane region" description="Helical" evidence="8">
    <location>
        <begin position="173"/>
        <end position="191"/>
    </location>
</feature>
<dbReference type="PANTHER" id="PTHR43394">
    <property type="entry name" value="ATP-DEPENDENT PERMEASE MDL1, MITOCHONDRIAL"/>
    <property type="match status" value="1"/>
</dbReference>
<dbReference type="SUPFAM" id="SSF52540">
    <property type="entry name" value="P-loop containing nucleoside triphosphate hydrolases"/>
    <property type="match status" value="1"/>
</dbReference>
<dbReference type="Proteomes" id="UP001139263">
    <property type="component" value="Unassembled WGS sequence"/>
</dbReference>
<evidence type="ECO:0000256" key="8">
    <source>
        <dbReference type="SAM" id="Phobius"/>
    </source>
</evidence>
<feature type="transmembrane region" description="Helical" evidence="8">
    <location>
        <begin position="68"/>
        <end position="89"/>
    </location>
</feature>
<dbReference type="PROSITE" id="PS00211">
    <property type="entry name" value="ABC_TRANSPORTER_1"/>
    <property type="match status" value="1"/>
</dbReference>
<evidence type="ECO:0000313" key="11">
    <source>
        <dbReference type="EMBL" id="MCI0182305.1"/>
    </source>
</evidence>
<evidence type="ECO:0000256" key="6">
    <source>
        <dbReference type="ARBA" id="ARBA00022989"/>
    </source>
</evidence>
<dbReference type="Gene3D" id="1.20.1560.10">
    <property type="entry name" value="ABC transporter type 1, transmembrane domain"/>
    <property type="match status" value="1"/>
</dbReference>
<keyword evidence="3 8" id="KW-0812">Transmembrane</keyword>
<keyword evidence="4" id="KW-0547">Nucleotide-binding</keyword>
<dbReference type="SMART" id="SM00382">
    <property type="entry name" value="AAA"/>
    <property type="match status" value="1"/>
</dbReference>
<feature type="domain" description="ABC transmembrane type-1" evidence="10">
    <location>
        <begin position="32"/>
        <end position="317"/>
    </location>
</feature>
<feature type="transmembrane region" description="Helical" evidence="8">
    <location>
        <begin position="144"/>
        <end position="167"/>
    </location>
</feature>
<dbReference type="GO" id="GO:0005886">
    <property type="term" value="C:plasma membrane"/>
    <property type="evidence" value="ECO:0007669"/>
    <property type="project" value="UniProtKB-SubCell"/>
</dbReference>
<dbReference type="InterPro" id="IPR003593">
    <property type="entry name" value="AAA+_ATPase"/>
</dbReference>
<dbReference type="Gene3D" id="3.40.50.300">
    <property type="entry name" value="P-loop containing nucleotide triphosphate hydrolases"/>
    <property type="match status" value="1"/>
</dbReference>
<dbReference type="InterPro" id="IPR003439">
    <property type="entry name" value="ABC_transporter-like_ATP-bd"/>
</dbReference>
<feature type="domain" description="ABC transporter" evidence="9">
    <location>
        <begin position="351"/>
        <end position="585"/>
    </location>
</feature>
<reference evidence="11" key="1">
    <citation type="submission" date="2022-03" db="EMBL/GenBank/DDBJ databases">
        <title>Draft Genome Sequence of Firmicute Strain S0AB, a Heterotrophic Iron/Sulfur-Oxidizing Extreme Acidophile.</title>
        <authorList>
            <person name="Vergara E."/>
            <person name="Pakostova E."/>
            <person name="Johnson D.B."/>
            <person name="Holmes D.S."/>
        </authorList>
    </citation>
    <scope>NUCLEOTIDE SEQUENCE</scope>
    <source>
        <strain evidence="11">S0AB</strain>
    </source>
</reference>
<evidence type="ECO:0000259" key="9">
    <source>
        <dbReference type="PROSITE" id="PS50893"/>
    </source>
</evidence>
<dbReference type="PROSITE" id="PS50893">
    <property type="entry name" value="ABC_TRANSPORTER_2"/>
    <property type="match status" value="1"/>
</dbReference>
<evidence type="ECO:0000256" key="4">
    <source>
        <dbReference type="ARBA" id="ARBA00022741"/>
    </source>
</evidence>
<keyword evidence="6 8" id="KW-1133">Transmembrane helix</keyword>
<dbReference type="GO" id="GO:0005524">
    <property type="term" value="F:ATP binding"/>
    <property type="evidence" value="ECO:0007669"/>
    <property type="project" value="UniProtKB-KW"/>
</dbReference>
<dbReference type="InterPro" id="IPR017871">
    <property type="entry name" value="ABC_transporter-like_CS"/>
</dbReference>
<feature type="transmembrane region" description="Helical" evidence="8">
    <location>
        <begin position="30"/>
        <end position="56"/>
    </location>
</feature>
<comment type="subcellular location">
    <subcellularLocation>
        <location evidence="1">Cell membrane</location>
        <topology evidence="1">Multi-pass membrane protein</topology>
    </subcellularLocation>
</comment>
<comment type="caution">
    <text evidence="11">The sequence shown here is derived from an EMBL/GenBank/DDBJ whole genome shotgun (WGS) entry which is preliminary data.</text>
</comment>
<dbReference type="PROSITE" id="PS50929">
    <property type="entry name" value="ABC_TM1F"/>
    <property type="match status" value="1"/>
</dbReference>
<keyword evidence="11" id="KW-0378">Hydrolase</keyword>
<organism evidence="11 12">
    <name type="scientific">Sulfoacidibacillus ferrooxidans</name>
    <dbReference type="NCBI Taxonomy" id="2005001"/>
    <lineage>
        <taxon>Bacteria</taxon>
        <taxon>Bacillati</taxon>
        <taxon>Bacillota</taxon>
        <taxon>Bacilli</taxon>
        <taxon>Bacillales</taxon>
        <taxon>Alicyclobacillaceae</taxon>
        <taxon>Sulfoacidibacillus</taxon>
    </lineage>
</organism>
<dbReference type="GO" id="GO:0015421">
    <property type="term" value="F:ABC-type oligopeptide transporter activity"/>
    <property type="evidence" value="ECO:0007669"/>
    <property type="project" value="TreeGrafter"/>
</dbReference>
<feature type="transmembrane region" description="Helical" evidence="8">
    <location>
        <begin position="256"/>
        <end position="276"/>
    </location>
</feature>
<dbReference type="SUPFAM" id="SSF90123">
    <property type="entry name" value="ABC transporter transmembrane region"/>
    <property type="match status" value="1"/>
</dbReference>
<evidence type="ECO:0000256" key="3">
    <source>
        <dbReference type="ARBA" id="ARBA00022692"/>
    </source>
</evidence>
<evidence type="ECO:0000313" key="12">
    <source>
        <dbReference type="Proteomes" id="UP001139263"/>
    </source>
</evidence>
<dbReference type="EC" id="3.6.3.-" evidence="11"/>
<dbReference type="FunFam" id="3.40.50.300:FF:000287">
    <property type="entry name" value="Multidrug ABC transporter ATP-binding protein"/>
    <property type="match status" value="1"/>
</dbReference>
<evidence type="ECO:0000256" key="5">
    <source>
        <dbReference type="ARBA" id="ARBA00022840"/>
    </source>
</evidence>
<dbReference type="Pfam" id="PF00664">
    <property type="entry name" value="ABC_membrane"/>
    <property type="match status" value="1"/>
</dbReference>
<dbReference type="InterPro" id="IPR027417">
    <property type="entry name" value="P-loop_NTPase"/>
</dbReference>
<dbReference type="InterPro" id="IPR036640">
    <property type="entry name" value="ABC1_TM_sf"/>
</dbReference>
<keyword evidence="12" id="KW-1185">Reference proteome</keyword>
<evidence type="ECO:0000256" key="7">
    <source>
        <dbReference type="ARBA" id="ARBA00023136"/>
    </source>
</evidence>
<proteinExistence type="predicted"/>
<dbReference type="PANTHER" id="PTHR43394:SF1">
    <property type="entry name" value="ATP-BINDING CASSETTE SUB-FAMILY B MEMBER 10, MITOCHONDRIAL"/>
    <property type="match status" value="1"/>
</dbReference>
<dbReference type="EMBL" id="JALBUF010000001">
    <property type="protein sequence ID" value="MCI0182305.1"/>
    <property type="molecule type" value="Genomic_DNA"/>
</dbReference>
<dbReference type="InterPro" id="IPR039421">
    <property type="entry name" value="Type_1_exporter"/>
</dbReference>
<dbReference type="CDD" id="cd18544">
    <property type="entry name" value="ABC_6TM_TmrA_like"/>
    <property type="match status" value="1"/>
</dbReference>
<evidence type="ECO:0000256" key="2">
    <source>
        <dbReference type="ARBA" id="ARBA00022448"/>
    </source>
</evidence>
<dbReference type="RefSeq" id="WP_241711909.1">
    <property type="nucleotide sequence ID" value="NZ_JALBUF010000001.1"/>
</dbReference>
<accession>A0A9X2ACG9</accession>
<gene>
    <name evidence="11" type="primary">yheH_2</name>
    <name evidence="11" type="ORF">MM817_00564</name>
</gene>
<keyword evidence="5 11" id="KW-0067">ATP-binding</keyword>
<evidence type="ECO:0000259" key="10">
    <source>
        <dbReference type="PROSITE" id="PS50929"/>
    </source>
</evidence>
<dbReference type="GO" id="GO:0016887">
    <property type="term" value="F:ATP hydrolysis activity"/>
    <property type="evidence" value="ECO:0007669"/>
    <property type="project" value="InterPro"/>
</dbReference>
<protein>
    <submittedName>
        <fullName evidence="11">Multidrug resistance ABC transporter ATP-binding/permease protein YheH</fullName>
        <ecNumber evidence="11">3.6.3.-</ecNumber>
    </submittedName>
</protein>